<keyword evidence="3" id="KW-1185">Reference proteome</keyword>
<keyword evidence="1" id="KW-0472">Membrane</keyword>
<gene>
    <name evidence="2" type="ORF">SAMN04488008_101273</name>
</gene>
<feature type="transmembrane region" description="Helical" evidence="1">
    <location>
        <begin position="16"/>
        <end position="35"/>
    </location>
</feature>
<feature type="transmembrane region" description="Helical" evidence="1">
    <location>
        <begin position="55"/>
        <end position="78"/>
    </location>
</feature>
<keyword evidence="1" id="KW-0812">Transmembrane</keyword>
<protein>
    <recommendedName>
        <fullName evidence="4">DoxX protein</fullName>
    </recommendedName>
</protein>
<dbReference type="OrthoDB" id="265224at2"/>
<feature type="transmembrane region" description="Helical" evidence="1">
    <location>
        <begin position="85"/>
        <end position="104"/>
    </location>
</feature>
<name>A0A1H7G2U7_9FLAO</name>
<feature type="transmembrane region" description="Helical" evidence="1">
    <location>
        <begin position="110"/>
        <end position="136"/>
    </location>
</feature>
<accession>A0A1H7G2U7</accession>
<evidence type="ECO:0008006" key="4">
    <source>
        <dbReference type="Google" id="ProtNLM"/>
    </source>
</evidence>
<evidence type="ECO:0000313" key="3">
    <source>
        <dbReference type="Proteomes" id="UP000198990"/>
    </source>
</evidence>
<proteinExistence type="predicted"/>
<organism evidence="2 3">
    <name type="scientific">Maribacter orientalis</name>
    <dbReference type="NCBI Taxonomy" id="228957"/>
    <lineage>
        <taxon>Bacteria</taxon>
        <taxon>Pseudomonadati</taxon>
        <taxon>Bacteroidota</taxon>
        <taxon>Flavobacteriia</taxon>
        <taxon>Flavobacteriales</taxon>
        <taxon>Flavobacteriaceae</taxon>
        <taxon>Maribacter</taxon>
    </lineage>
</organism>
<dbReference type="EMBL" id="FNZN01000001">
    <property type="protein sequence ID" value="SEK32509.1"/>
    <property type="molecule type" value="Genomic_DNA"/>
</dbReference>
<dbReference type="Proteomes" id="UP000198990">
    <property type="component" value="Unassembled WGS sequence"/>
</dbReference>
<dbReference type="RefSeq" id="WP_091618977.1">
    <property type="nucleotide sequence ID" value="NZ_FNZN01000001.1"/>
</dbReference>
<dbReference type="AlphaFoldDB" id="A0A1H7G2U7"/>
<sequence length="142" mass="16146">MNFKSFRKTNRNENTLLSIAIGIIYLWFGALKFFPELSPAEDLAKRTIQLLTFDIIPSTISILILAFVEVVIGLCLIFSFCHKQIVKIAIVHIIFTFSPLFFFTEESFTITILTPTLLGQYIGKNLIIIAALFTILKEKVKV</sequence>
<evidence type="ECO:0000313" key="2">
    <source>
        <dbReference type="EMBL" id="SEK32509.1"/>
    </source>
</evidence>
<evidence type="ECO:0000256" key="1">
    <source>
        <dbReference type="SAM" id="Phobius"/>
    </source>
</evidence>
<dbReference type="STRING" id="228957.SAMN04488008_101273"/>
<keyword evidence="1" id="KW-1133">Transmembrane helix</keyword>
<reference evidence="3" key="1">
    <citation type="submission" date="2016-10" db="EMBL/GenBank/DDBJ databases">
        <authorList>
            <person name="Varghese N."/>
            <person name="Submissions S."/>
        </authorList>
    </citation>
    <scope>NUCLEOTIDE SEQUENCE [LARGE SCALE GENOMIC DNA]</scope>
    <source>
        <strain evidence="3">DSM 16471</strain>
    </source>
</reference>